<comment type="caution">
    <text evidence="1">The sequence shown here is derived from an EMBL/GenBank/DDBJ whole genome shotgun (WGS) entry which is preliminary data.</text>
</comment>
<gene>
    <name evidence="1" type="ORF">IPO85_09690</name>
</gene>
<organism evidence="1 2">
    <name type="scientific">Candidatus Defluviibacterium haderslevense</name>
    <dbReference type="NCBI Taxonomy" id="2981993"/>
    <lineage>
        <taxon>Bacteria</taxon>
        <taxon>Pseudomonadati</taxon>
        <taxon>Bacteroidota</taxon>
        <taxon>Saprospiria</taxon>
        <taxon>Saprospirales</taxon>
        <taxon>Saprospiraceae</taxon>
        <taxon>Candidatus Defluviibacterium</taxon>
    </lineage>
</organism>
<name>A0A9D7SAN3_9BACT</name>
<reference evidence="1 2" key="1">
    <citation type="submission" date="2020-10" db="EMBL/GenBank/DDBJ databases">
        <title>Connecting structure to function with the recovery of over 1000 high-quality activated sludge metagenome-assembled genomes encoding full-length rRNA genes using long-read sequencing.</title>
        <authorList>
            <person name="Singleton C.M."/>
            <person name="Petriglieri F."/>
            <person name="Kristensen J.M."/>
            <person name="Kirkegaard R.H."/>
            <person name="Michaelsen T.Y."/>
            <person name="Andersen M.H."/>
            <person name="Karst S.M."/>
            <person name="Dueholm M.S."/>
            <person name="Nielsen P.H."/>
            <person name="Albertsen M."/>
        </authorList>
    </citation>
    <scope>NUCLEOTIDE SEQUENCE [LARGE SCALE GENOMIC DNA]</scope>
    <source>
        <strain evidence="1">Ribe_18-Q3-R11-54_BAT3C.373</strain>
    </source>
</reference>
<evidence type="ECO:0000313" key="2">
    <source>
        <dbReference type="Proteomes" id="UP000808349"/>
    </source>
</evidence>
<accession>A0A9D7SAN3</accession>
<sequence>MKQISVIFILVLLFVYSGFSQVKKKVSTNHQKDIKASSTSTTSVSQVINIKEMDFSKNALGVIQISGLKDGKYRLTYASGGVASFLISKGQISSPIMEKTDPNHVPKKTSSLLKQQGTFSYSCDGPLCSCQGDADCNRMFTDKDCILSFCDTDRGTCYCLK</sequence>
<dbReference type="EMBL" id="JADKFW010000005">
    <property type="protein sequence ID" value="MBK9717769.1"/>
    <property type="molecule type" value="Genomic_DNA"/>
</dbReference>
<dbReference type="Proteomes" id="UP000808349">
    <property type="component" value="Unassembled WGS sequence"/>
</dbReference>
<evidence type="ECO:0000313" key="1">
    <source>
        <dbReference type="EMBL" id="MBK9717769.1"/>
    </source>
</evidence>
<proteinExistence type="predicted"/>
<dbReference type="AlphaFoldDB" id="A0A9D7SAN3"/>
<protein>
    <submittedName>
        <fullName evidence="1">Uncharacterized protein</fullName>
    </submittedName>
</protein>